<dbReference type="InterPro" id="IPR054352">
    <property type="entry name" value="ACT_Aspartokinase"/>
</dbReference>
<evidence type="ECO:0000256" key="13">
    <source>
        <dbReference type="ARBA" id="ARBA00022679"/>
    </source>
</evidence>
<evidence type="ECO:0000256" key="6">
    <source>
        <dbReference type="ARBA" id="ARBA00006753"/>
    </source>
</evidence>
<evidence type="ECO:0000256" key="4">
    <source>
        <dbReference type="ARBA" id="ARBA00005062"/>
    </source>
</evidence>
<dbReference type="GO" id="GO:0004072">
    <property type="term" value="F:aspartate kinase activity"/>
    <property type="evidence" value="ECO:0007669"/>
    <property type="project" value="UniProtKB-EC"/>
</dbReference>
<comment type="similarity">
    <text evidence="7">In the C-terminal section; belongs to the homoserine dehydrogenase family.</text>
</comment>
<evidence type="ECO:0000256" key="2">
    <source>
        <dbReference type="ARBA" id="ARBA00004986"/>
    </source>
</evidence>
<dbReference type="Gene3D" id="3.30.360.10">
    <property type="entry name" value="Dihydrodipicolinate Reductase, domain 2"/>
    <property type="match status" value="1"/>
</dbReference>
<dbReference type="GO" id="GO:0050661">
    <property type="term" value="F:NADP binding"/>
    <property type="evidence" value="ECO:0007669"/>
    <property type="project" value="InterPro"/>
</dbReference>
<keyword evidence="16" id="KW-0677">Repeat</keyword>
<dbReference type="Proteomes" id="UP000006558">
    <property type="component" value="Chromosome"/>
</dbReference>
<evidence type="ECO:0000256" key="21">
    <source>
        <dbReference type="ARBA" id="ARBA00023002"/>
    </source>
</evidence>
<evidence type="ECO:0000256" key="17">
    <source>
        <dbReference type="ARBA" id="ARBA00022741"/>
    </source>
</evidence>
<dbReference type="Pfam" id="PF22468">
    <property type="entry name" value="ACT_9"/>
    <property type="match status" value="2"/>
</dbReference>
<dbReference type="SUPFAM" id="SSF53633">
    <property type="entry name" value="Carbamate kinase-like"/>
    <property type="match status" value="1"/>
</dbReference>
<dbReference type="GO" id="GO:0046872">
    <property type="term" value="F:metal ion binding"/>
    <property type="evidence" value="ECO:0007669"/>
    <property type="project" value="UniProtKB-KW"/>
</dbReference>
<organism evidence="31 32">
    <name type="scientific">Thermotoga petrophila (strain ATCC BAA-488 / DSM 13995 / JCM 10881 / RKU-1)</name>
    <dbReference type="NCBI Taxonomy" id="390874"/>
    <lineage>
        <taxon>Bacteria</taxon>
        <taxon>Thermotogati</taxon>
        <taxon>Thermotogota</taxon>
        <taxon>Thermotogae</taxon>
        <taxon>Thermotogales</taxon>
        <taxon>Thermotogaceae</taxon>
        <taxon>Thermotoga</taxon>
    </lineage>
</organism>
<sequence length="739" mass="81511">MRTYRSFKMFTNSSQGVRKVRVGIAGLGTVGGSIYRILKERGNEIEKRVGEKFIISKVINRSPKKYELLGVSKEEIAFDFDDLILNSDVVVEAIGGTDVAVDLVRRALELGRIVVTPNKNLISEYGNEFLEYIKKRKLFFEASVGGGIPIISLLQDYLIFQKVTRIRGIMNGTTNYILTEMSKGRSFEEVLKEAQDLGYAEADPTNDIEGYDVAYKVSVLAGVVTGRFPGIDSVQFEGITRIDPEYLKEIVRSGRKLKLIGELDFATNRYEVRLREVTPEDPFFNVDGVDNAIEVSTDLAGDFLLKGRGAGGYPTASAVIADLFRVAKYKVLVGAEKFSVVVMKFGGAAISDVEKLEKVAEKIIKRKKSGVKPVVVLSAMGDTTDHLIELAKTIDENPDPRELDLLLSTGEIQSVALMSIALRKRGYKSISFTGNQLRIITDKRYGSARIIDINTDIISRYLKQDFIPVVAGFQGITETGDITTLGRGGSDLTAIALAYSLGADLCELYKDVDGVYTADPRIVKNARVIKELSWEEMIELSRHGAQVLQARAAEFARKYGVKVLIKNAHKETRGTLIWEGTKVENPIVRAVTFEDGMAKVVLKDVPDKPGVAARIMRTLSQMGVNIDMIIQGMKNGEYNTVAFIVPESQLGKLDIDLLKTRSDAKEIIIEKGLAKVSIVGVNLTSTPEISATLFETLANEGINIDMISASNSRISVIIDGKYVEDAVKAIHSRFELDRE</sequence>
<dbReference type="NCBIfam" id="NF005155">
    <property type="entry name" value="PRK06635.1-4"/>
    <property type="match status" value="1"/>
</dbReference>
<dbReference type="InterPro" id="IPR001341">
    <property type="entry name" value="Asp_kinase"/>
</dbReference>
<evidence type="ECO:0000256" key="27">
    <source>
        <dbReference type="ARBA" id="ARBA00029629"/>
    </source>
</evidence>
<evidence type="ECO:0000256" key="8">
    <source>
        <dbReference type="ARBA" id="ARBA00010046"/>
    </source>
</evidence>
<dbReference type="PANTHER" id="PTHR21499:SF3">
    <property type="entry name" value="ASPARTOKINASE"/>
    <property type="match status" value="1"/>
</dbReference>
<keyword evidence="21" id="KW-0560">Oxidoreductase</keyword>
<dbReference type="Gene3D" id="3.30.2130.10">
    <property type="entry name" value="VC0802-like"/>
    <property type="match status" value="1"/>
</dbReference>
<dbReference type="Pfam" id="PF00742">
    <property type="entry name" value="Homoserine_dh"/>
    <property type="match status" value="1"/>
</dbReference>
<comment type="catalytic activity">
    <reaction evidence="29">
        <text>L-aspartate + ATP = 4-phospho-L-aspartate + ADP</text>
        <dbReference type="Rhea" id="RHEA:23776"/>
        <dbReference type="ChEBI" id="CHEBI:29991"/>
        <dbReference type="ChEBI" id="CHEBI:30616"/>
        <dbReference type="ChEBI" id="CHEBI:57535"/>
        <dbReference type="ChEBI" id="CHEBI:456216"/>
        <dbReference type="EC" id="2.7.2.4"/>
    </reaction>
    <physiologicalReaction direction="left-to-right" evidence="29">
        <dbReference type="Rhea" id="RHEA:23777"/>
    </physiologicalReaction>
</comment>
<keyword evidence="17" id="KW-0547">Nucleotide-binding</keyword>
<evidence type="ECO:0000256" key="28">
    <source>
        <dbReference type="ARBA" id="ARBA00044938"/>
    </source>
</evidence>
<dbReference type="InterPro" id="IPR002912">
    <property type="entry name" value="ACT_dom"/>
</dbReference>
<evidence type="ECO:0000256" key="9">
    <source>
        <dbReference type="ARBA" id="ARBA00010122"/>
    </source>
</evidence>
<evidence type="ECO:0000256" key="3">
    <source>
        <dbReference type="ARBA" id="ARBA00005056"/>
    </source>
</evidence>
<evidence type="ECO:0000256" key="14">
    <source>
        <dbReference type="ARBA" id="ARBA00022697"/>
    </source>
</evidence>
<comment type="pathway">
    <text evidence="3">Amino-acid biosynthesis; L-threonine biosynthesis; L-threonine from L-aspartate: step 3/5.</text>
</comment>
<gene>
    <name evidence="31" type="ordered locus">Tpet_0373</name>
</gene>
<evidence type="ECO:0000256" key="24">
    <source>
        <dbReference type="ARBA" id="ARBA00023154"/>
    </source>
</evidence>
<keyword evidence="26" id="KW-0511">Multifunctional enzyme</keyword>
<evidence type="ECO:0000256" key="7">
    <source>
        <dbReference type="ARBA" id="ARBA00007952"/>
    </source>
</evidence>
<dbReference type="FunFam" id="3.40.1160.10:FF:000002">
    <property type="entry name" value="Aspartokinase"/>
    <property type="match status" value="1"/>
</dbReference>
<comment type="similarity">
    <text evidence="8">In the N-terminal section; belongs to the aspartokinase family.</text>
</comment>
<dbReference type="HOGENOM" id="CLU_022318_0_0_0"/>
<dbReference type="FunFam" id="3.30.360.10:FF:000005">
    <property type="entry name" value="Homoserine dehydrogenase"/>
    <property type="match status" value="1"/>
</dbReference>
<evidence type="ECO:0000256" key="10">
    <source>
        <dbReference type="ARBA" id="ARBA00013059"/>
    </source>
</evidence>
<keyword evidence="22" id="KW-0520">NAD</keyword>
<evidence type="ECO:0000256" key="5">
    <source>
        <dbReference type="ARBA" id="ARBA00005139"/>
    </source>
</evidence>
<evidence type="ECO:0000256" key="23">
    <source>
        <dbReference type="ARBA" id="ARBA00023053"/>
    </source>
</evidence>
<name>A5IJM8_THEP1</name>
<evidence type="ECO:0000256" key="26">
    <source>
        <dbReference type="ARBA" id="ARBA00023268"/>
    </source>
</evidence>
<dbReference type="SUPFAM" id="SSF55347">
    <property type="entry name" value="Glyceraldehyde-3-phosphate dehydrogenase-like, C-terminal domain"/>
    <property type="match status" value="1"/>
</dbReference>
<comment type="similarity">
    <text evidence="9">Belongs to the aspartokinase family.</text>
</comment>
<evidence type="ECO:0000259" key="30">
    <source>
        <dbReference type="PROSITE" id="PS51671"/>
    </source>
</evidence>
<dbReference type="GO" id="GO:0005524">
    <property type="term" value="F:ATP binding"/>
    <property type="evidence" value="ECO:0007669"/>
    <property type="project" value="UniProtKB-KW"/>
</dbReference>
<dbReference type="eggNOG" id="COG0460">
    <property type="taxonomic scope" value="Bacteria"/>
</dbReference>
<dbReference type="Pfam" id="PF03447">
    <property type="entry name" value="NAD_binding_3"/>
    <property type="match status" value="1"/>
</dbReference>
<dbReference type="InterPro" id="IPR036393">
    <property type="entry name" value="AceGlu_kinase-like_sf"/>
</dbReference>
<comment type="pathway">
    <text evidence="2">Amino-acid biosynthesis; L-methionine biosynthesis via de novo pathway; L-homoserine from L-aspartate: step 1/3.</text>
</comment>
<dbReference type="UniPathway" id="UPA00034">
    <property type="reaction ID" value="UER00015"/>
</dbReference>
<dbReference type="SUPFAM" id="SSF55021">
    <property type="entry name" value="ACT-like"/>
    <property type="match status" value="2"/>
</dbReference>
<evidence type="ECO:0000313" key="32">
    <source>
        <dbReference type="Proteomes" id="UP000006558"/>
    </source>
</evidence>
<comment type="pathway">
    <text evidence="4">Amino-acid biosynthesis; L-methionine biosynthesis via de novo pathway; L-homoserine from L-aspartate: step 3/3.</text>
</comment>
<dbReference type="EMBL" id="CP000702">
    <property type="protein sequence ID" value="ABQ46401.1"/>
    <property type="molecule type" value="Genomic_DNA"/>
</dbReference>
<evidence type="ECO:0000313" key="31">
    <source>
        <dbReference type="EMBL" id="ABQ46401.1"/>
    </source>
</evidence>
<keyword evidence="12" id="KW-0028">Amino-acid biosynthesis</keyword>
<evidence type="ECO:0000256" key="25">
    <source>
        <dbReference type="ARBA" id="ARBA00023167"/>
    </source>
</evidence>
<dbReference type="CDD" id="cd04913">
    <property type="entry name" value="ACT_AKii-LysC-BS-like_1"/>
    <property type="match status" value="1"/>
</dbReference>
<accession>A5IJM8</accession>
<dbReference type="NCBIfam" id="TIGR00656">
    <property type="entry name" value="asp_kin_monofn"/>
    <property type="match status" value="1"/>
</dbReference>
<dbReference type="STRING" id="390874.Tpet_0373"/>
<comment type="pathway">
    <text evidence="5">Amino-acid biosynthesis; L-threonine biosynthesis; L-threonine from L-aspartate: step 1/5.</text>
</comment>
<dbReference type="InterPro" id="IPR019811">
    <property type="entry name" value="HDH_CS"/>
</dbReference>
<keyword evidence="20" id="KW-0521">NADP</keyword>
<dbReference type="GO" id="GO:0009088">
    <property type="term" value="P:threonine biosynthetic process"/>
    <property type="evidence" value="ECO:0007669"/>
    <property type="project" value="UniProtKB-UniPathway"/>
</dbReference>
<keyword evidence="25" id="KW-0486">Methionine biosynthesis</keyword>
<dbReference type="CDD" id="cd04923">
    <property type="entry name" value="ACT_AK-LysC-DapG-like_2"/>
    <property type="match status" value="1"/>
</dbReference>
<evidence type="ECO:0000256" key="18">
    <source>
        <dbReference type="ARBA" id="ARBA00022777"/>
    </source>
</evidence>
<evidence type="ECO:0000256" key="29">
    <source>
        <dbReference type="ARBA" id="ARBA00048561"/>
    </source>
</evidence>
<dbReference type="eggNOG" id="COG0527">
    <property type="taxonomic scope" value="Bacteria"/>
</dbReference>
<dbReference type="InterPro" id="IPR005260">
    <property type="entry name" value="Asp_kin_monofn"/>
</dbReference>
<dbReference type="InterPro" id="IPR036291">
    <property type="entry name" value="NAD(P)-bd_dom_sf"/>
</dbReference>
<reference evidence="31 32" key="2">
    <citation type="journal article" date="2009" name="Proc. Natl. Acad. Sci. U.S.A.">
        <title>On the chimeric nature, thermophilic origin, and phylogenetic placement of the Thermotogales.</title>
        <authorList>
            <person name="Zhaxybayeva O."/>
            <person name="Swithers K.S."/>
            <person name="Lapierre P."/>
            <person name="Fournier G.P."/>
            <person name="Bickhart D.M."/>
            <person name="DeBoy R.T."/>
            <person name="Nelson K.E."/>
            <person name="Nesbo C.L."/>
            <person name="Doolittle W.F."/>
            <person name="Gogarten J.P."/>
            <person name="Noll K.M."/>
        </authorList>
    </citation>
    <scope>NUCLEOTIDE SEQUENCE [LARGE SCALE GENOMIC DNA]</scope>
    <source>
        <strain evidence="32">ATCC BAA-488 / DSM 13995 / JCM 10881 / RKU-1</strain>
    </source>
</reference>
<proteinExistence type="inferred from homology"/>
<keyword evidence="23" id="KW-0915">Sodium</keyword>
<dbReference type="GO" id="GO:0005829">
    <property type="term" value="C:cytosol"/>
    <property type="evidence" value="ECO:0007669"/>
    <property type="project" value="TreeGrafter"/>
</dbReference>
<dbReference type="NCBIfam" id="NF004976">
    <property type="entry name" value="PRK06349.1"/>
    <property type="match status" value="1"/>
</dbReference>
<dbReference type="FunFam" id="3.30.2130.10:FF:000001">
    <property type="entry name" value="Bifunctional aspartokinase/homoserine dehydrogenase"/>
    <property type="match status" value="1"/>
</dbReference>
<dbReference type="SUPFAM" id="SSF51735">
    <property type="entry name" value="NAD(P)-binding Rossmann-fold domains"/>
    <property type="match status" value="1"/>
</dbReference>
<evidence type="ECO:0000256" key="20">
    <source>
        <dbReference type="ARBA" id="ARBA00022857"/>
    </source>
</evidence>
<dbReference type="AlphaFoldDB" id="A5IJM8"/>
<dbReference type="GO" id="GO:0009089">
    <property type="term" value="P:lysine biosynthetic process via diaminopimelate"/>
    <property type="evidence" value="ECO:0007669"/>
    <property type="project" value="UniProtKB-UniPathway"/>
</dbReference>
<keyword evidence="14" id="KW-0791">Threonine biosynthesis</keyword>
<keyword evidence="19" id="KW-0067">ATP-binding</keyword>
<evidence type="ECO:0000256" key="11">
    <source>
        <dbReference type="ARBA" id="ARBA00013213"/>
    </source>
</evidence>
<protein>
    <recommendedName>
        <fullName evidence="27">Aspartate kinase</fullName>
        <ecNumber evidence="11">1.1.1.3</ecNumber>
        <ecNumber evidence="10">2.7.2.4</ecNumber>
    </recommendedName>
</protein>
<evidence type="ECO:0000256" key="19">
    <source>
        <dbReference type="ARBA" id="ARBA00022840"/>
    </source>
</evidence>
<evidence type="ECO:0000256" key="1">
    <source>
        <dbReference type="ARBA" id="ARBA00004766"/>
    </source>
</evidence>
<dbReference type="UniPathway" id="UPA00050">
    <property type="reaction ID" value="UER00063"/>
</dbReference>
<evidence type="ECO:0000256" key="22">
    <source>
        <dbReference type="ARBA" id="ARBA00023027"/>
    </source>
</evidence>
<dbReference type="UniPathway" id="UPA00051">
    <property type="reaction ID" value="UER00462"/>
</dbReference>
<comment type="function">
    <text evidence="28">Bifunctional aspartate kinase and homoserine dehydrogenase that catalyzes the first and the third steps toward the synthesis of lysine, methionine and threonine from aspartate.</text>
</comment>
<dbReference type="NCBIfam" id="TIGR00657">
    <property type="entry name" value="asp_kinases"/>
    <property type="match status" value="1"/>
</dbReference>
<comment type="pathway">
    <text evidence="1">Amino-acid biosynthesis; L-lysine biosynthesis via DAP pathway; (S)-tetrahydrodipicolinate from L-aspartate: step 1/4.</text>
</comment>
<dbReference type="Gene3D" id="3.40.1160.10">
    <property type="entry name" value="Acetylglutamate kinase-like"/>
    <property type="match status" value="1"/>
</dbReference>
<dbReference type="KEGG" id="tpt:Tpet_0373"/>
<dbReference type="InterPro" id="IPR041740">
    <property type="entry name" value="AKii-LysC-BS"/>
</dbReference>
<keyword evidence="15" id="KW-0479">Metal-binding</keyword>
<dbReference type="InterPro" id="IPR001342">
    <property type="entry name" value="HDH_cat"/>
</dbReference>
<dbReference type="CDD" id="cd04261">
    <property type="entry name" value="AAK_AKii-LysC-BS"/>
    <property type="match status" value="1"/>
</dbReference>
<dbReference type="InterPro" id="IPR005106">
    <property type="entry name" value="Asp/hSer_DH_NAD-bd"/>
</dbReference>
<keyword evidence="13" id="KW-0808">Transferase</keyword>
<dbReference type="Gene3D" id="3.40.50.720">
    <property type="entry name" value="NAD(P)-binding Rossmann-like Domain"/>
    <property type="match status" value="1"/>
</dbReference>
<dbReference type="NCBIfam" id="NF005154">
    <property type="entry name" value="PRK06635.1-2"/>
    <property type="match status" value="1"/>
</dbReference>
<dbReference type="InterPro" id="IPR045865">
    <property type="entry name" value="ACT-like_dom_sf"/>
</dbReference>
<dbReference type="PROSITE" id="PS51671">
    <property type="entry name" value="ACT"/>
    <property type="match status" value="1"/>
</dbReference>
<feature type="domain" description="ACT" evidence="30">
    <location>
        <begin position="600"/>
        <end position="681"/>
    </location>
</feature>
<keyword evidence="24" id="KW-0457">Lysine biosynthesis</keyword>
<comment type="similarity">
    <text evidence="6">Belongs to the homoserine dehydrogenase family.</text>
</comment>
<dbReference type="GO" id="GO:0004412">
    <property type="term" value="F:homoserine dehydrogenase activity"/>
    <property type="evidence" value="ECO:0007669"/>
    <property type="project" value="UniProtKB-EC"/>
</dbReference>
<dbReference type="Pfam" id="PF00696">
    <property type="entry name" value="AA_kinase"/>
    <property type="match status" value="1"/>
</dbReference>
<keyword evidence="18 31" id="KW-0418">Kinase</keyword>
<evidence type="ECO:0000256" key="12">
    <source>
        <dbReference type="ARBA" id="ARBA00022605"/>
    </source>
</evidence>
<dbReference type="PROSITE" id="PS01042">
    <property type="entry name" value="HOMOSER_DHGENASE"/>
    <property type="match status" value="1"/>
</dbReference>
<dbReference type="GO" id="GO:0009090">
    <property type="term" value="P:homoserine biosynthetic process"/>
    <property type="evidence" value="ECO:0007669"/>
    <property type="project" value="TreeGrafter"/>
</dbReference>
<dbReference type="GO" id="GO:0009086">
    <property type="term" value="P:methionine biosynthetic process"/>
    <property type="evidence" value="ECO:0007669"/>
    <property type="project" value="UniProtKB-KW"/>
</dbReference>
<dbReference type="InterPro" id="IPR001048">
    <property type="entry name" value="Asp/Glu/Uridylate_kinase"/>
</dbReference>
<dbReference type="EC" id="1.1.1.3" evidence="11"/>
<evidence type="ECO:0000256" key="16">
    <source>
        <dbReference type="ARBA" id="ARBA00022737"/>
    </source>
</evidence>
<evidence type="ECO:0000256" key="15">
    <source>
        <dbReference type="ARBA" id="ARBA00022723"/>
    </source>
</evidence>
<dbReference type="PANTHER" id="PTHR21499">
    <property type="entry name" value="ASPARTATE KINASE"/>
    <property type="match status" value="1"/>
</dbReference>
<reference evidence="32" key="1">
    <citation type="submission" date="2007-05" db="EMBL/GenBank/DDBJ databases">
        <title>Complete sequence of Thermotoga petrophila RKU-1.</title>
        <authorList>
            <consortium name="US DOE Joint Genome Institute"/>
            <person name="Copeland A."/>
            <person name="Lucas S."/>
            <person name="Lapidus A."/>
            <person name="Barry K."/>
            <person name="Glavina del Rio T."/>
            <person name="Dalin E."/>
            <person name="Tice H."/>
            <person name="Pitluck S."/>
            <person name="Sims D."/>
            <person name="Brettin T."/>
            <person name="Bruce D."/>
            <person name="Detter J.C."/>
            <person name="Han C."/>
            <person name="Tapia R."/>
            <person name="Schmutz J."/>
            <person name="Larimer F."/>
            <person name="Land M."/>
            <person name="Hauser L."/>
            <person name="Kyrpides N."/>
            <person name="Mikhailova N."/>
            <person name="Nelson K."/>
            <person name="Gogarten J.P."/>
            <person name="Noll K."/>
            <person name="Richardson P."/>
        </authorList>
    </citation>
    <scope>NUCLEOTIDE SEQUENCE [LARGE SCALE GENOMIC DNA]</scope>
    <source>
        <strain evidence="32">ATCC BAA-488 / DSM 13995 / JCM 10881 / RKU-1</strain>
    </source>
</reference>
<dbReference type="EC" id="2.7.2.4" evidence="10"/>